<comment type="caution">
    <text evidence="1">The sequence shown here is derived from an EMBL/GenBank/DDBJ whole genome shotgun (WGS) entry which is preliminary data.</text>
</comment>
<protein>
    <submittedName>
        <fullName evidence="1">Acyl-CoA dehydrogenase</fullName>
    </submittedName>
</protein>
<dbReference type="Proteomes" id="UP000218238">
    <property type="component" value="Unassembled WGS sequence"/>
</dbReference>
<name>A0A2A2TCM0_9CYAN</name>
<keyword evidence="2" id="KW-1185">Reference proteome</keyword>
<sequence>MNLDKVEYFLRSQVAPNANTIDGSSDALLLALQGLGSLNLLA</sequence>
<organism evidence="1 2">
    <name type="scientific">Brunnivagina elsteri CCALA 953</name>
    <dbReference type="NCBI Taxonomy" id="987040"/>
    <lineage>
        <taxon>Bacteria</taxon>
        <taxon>Bacillati</taxon>
        <taxon>Cyanobacteriota</taxon>
        <taxon>Cyanophyceae</taxon>
        <taxon>Nostocales</taxon>
        <taxon>Calotrichaceae</taxon>
        <taxon>Brunnivagina</taxon>
    </lineage>
</organism>
<proteinExistence type="predicted"/>
<feature type="non-terminal residue" evidence="1">
    <location>
        <position position="42"/>
    </location>
</feature>
<reference evidence="1 2" key="1">
    <citation type="submission" date="2017-08" db="EMBL/GenBank/DDBJ databases">
        <title>Draft genome sequence of filamentous cyanobacterium Calothrix elsteri CCALA 953.</title>
        <authorList>
            <person name="Gagunashvili A.N."/>
            <person name="Elster J."/>
            <person name="Andresson O.S."/>
        </authorList>
    </citation>
    <scope>NUCLEOTIDE SEQUENCE [LARGE SCALE GENOMIC DNA]</scope>
    <source>
        <strain evidence="1 2">CCALA 953</strain>
    </source>
</reference>
<accession>A0A2A2TCM0</accession>
<dbReference type="AlphaFoldDB" id="A0A2A2TCM0"/>
<evidence type="ECO:0000313" key="1">
    <source>
        <dbReference type="EMBL" id="PAX51441.1"/>
    </source>
</evidence>
<dbReference type="EMBL" id="NTFS01000394">
    <property type="protein sequence ID" value="PAX51441.1"/>
    <property type="molecule type" value="Genomic_DNA"/>
</dbReference>
<evidence type="ECO:0000313" key="2">
    <source>
        <dbReference type="Proteomes" id="UP000218238"/>
    </source>
</evidence>
<gene>
    <name evidence="1" type="ORF">CK510_24740</name>
</gene>